<dbReference type="SUPFAM" id="SSF52833">
    <property type="entry name" value="Thioredoxin-like"/>
    <property type="match status" value="1"/>
</dbReference>
<feature type="domain" description="Thioredoxin" evidence="8">
    <location>
        <begin position="53"/>
        <end position="233"/>
    </location>
</feature>
<accession>A0A1G1VPL4</accession>
<keyword evidence="7" id="KW-0472">Membrane</keyword>
<dbReference type="Gene3D" id="3.40.30.10">
    <property type="entry name" value="Glutaredoxin"/>
    <property type="match status" value="1"/>
</dbReference>
<protein>
    <recommendedName>
        <fullName evidence="8">Thioredoxin domain-containing protein</fullName>
    </recommendedName>
</protein>
<reference evidence="9 10" key="1">
    <citation type="journal article" date="2016" name="Nat. Commun.">
        <title>Thousands of microbial genomes shed light on interconnected biogeochemical processes in an aquifer system.</title>
        <authorList>
            <person name="Anantharaman K."/>
            <person name="Brown C.T."/>
            <person name="Hug L.A."/>
            <person name="Sharon I."/>
            <person name="Castelle C.J."/>
            <person name="Probst A.J."/>
            <person name="Thomas B.C."/>
            <person name="Singh A."/>
            <person name="Wilkins M.J."/>
            <person name="Karaoz U."/>
            <person name="Brodie E.L."/>
            <person name="Williams K.H."/>
            <person name="Hubbard S.S."/>
            <person name="Banfield J.F."/>
        </authorList>
    </citation>
    <scope>NUCLEOTIDE SEQUENCE [LARGE SCALE GENOMIC DNA]</scope>
</reference>
<keyword evidence="5" id="KW-0676">Redox-active center</keyword>
<evidence type="ECO:0000256" key="6">
    <source>
        <dbReference type="SAM" id="MobiDB-lite"/>
    </source>
</evidence>
<feature type="transmembrane region" description="Helical" evidence="7">
    <location>
        <begin position="29"/>
        <end position="47"/>
    </location>
</feature>
<dbReference type="Gene3D" id="1.10.40.80">
    <property type="match status" value="1"/>
</dbReference>
<keyword evidence="7" id="KW-0812">Transmembrane</keyword>
<feature type="compositionally biased region" description="Polar residues" evidence="6">
    <location>
        <begin position="56"/>
        <end position="82"/>
    </location>
</feature>
<keyword evidence="3" id="KW-0560">Oxidoreductase</keyword>
<dbReference type="PROSITE" id="PS51352">
    <property type="entry name" value="THIOREDOXIN_2"/>
    <property type="match status" value="1"/>
</dbReference>
<evidence type="ECO:0000313" key="9">
    <source>
        <dbReference type="EMBL" id="OGY17342.1"/>
    </source>
</evidence>
<keyword evidence="4" id="KW-1015">Disulfide bond</keyword>
<comment type="caution">
    <text evidence="9">The sequence shown here is derived from an EMBL/GenBank/DDBJ whole genome shotgun (WGS) entry which is preliminary data.</text>
</comment>
<evidence type="ECO:0000259" key="8">
    <source>
        <dbReference type="PROSITE" id="PS51352"/>
    </source>
</evidence>
<sequence length="276" mass="30043">MLLHSVVEGDHLKKPVTAISIPTKGKTPLLLVILLFVAVFFLGRLSAQVELLKKGSQTGGSTTAETTQGQTPVRGSANNPGTEQGAVVSVSVDDDPFMGEENAPVVMIEFSDFECPFCQRFWEQSLPQIKTNYIDTGKVKFVYRDLPLPIHDPLATQEALAANCARDQQGDQMFFRYHDEIFTRTTSGGTGIPKDGLYAIAADLGLDAGRFRDCLDSERFKDEVLKDIADAQQVGAGGTPTLLIGKSSADGNIQAERIIGAQPYVVFQQTIEKYLN</sequence>
<dbReference type="AlphaFoldDB" id="A0A1G1VPL4"/>
<evidence type="ECO:0000256" key="2">
    <source>
        <dbReference type="ARBA" id="ARBA00022729"/>
    </source>
</evidence>
<dbReference type="PANTHER" id="PTHR13887">
    <property type="entry name" value="GLUTATHIONE S-TRANSFERASE KAPPA"/>
    <property type="match status" value="1"/>
</dbReference>
<organism evidence="9 10">
    <name type="scientific">Candidatus Chisholmbacteria bacterium RIFCSPHIGHO2_01_FULL_49_18</name>
    <dbReference type="NCBI Taxonomy" id="1797590"/>
    <lineage>
        <taxon>Bacteria</taxon>
        <taxon>Candidatus Chisholmiibacteriota</taxon>
    </lineage>
</organism>
<gene>
    <name evidence="9" type="ORF">A2785_00530</name>
</gene>
<feature type="region of interest" description="Disordered" evidence="6">
    <location>
        <begin position="56"/>
        <end position="84"/>
    </location>
</feature>
<dbReference type="EMBL" id="MHCI01000003">
    <property type="protein sequence ID" value="OGY17342.1"/>
    <property type="molecule type" value="Genomic_DNA"/>
</dbReference>
<dbReference type="Pfam" id="PF13462">
    <property type="entry name" value="Thioredoxin_4"/>
    <property type="match status" value="1"/>
</dbReference>
<dbReference type="InterPro" id="IPR013766">
    <property type="entry name" value="Thioredoxin_domain"/>
</dbReference>
<evidence type="ECO:0000256" key="7">
    <source>
        <dbReference type="SAM" id="Phobius"/>
    </source>
</evidence>
<dbReference type="InterPro" id="IPR036249">
    <property type="entry name" value="Thioredoxin-like_sf"/>
</dbReference>
<dbReference type="GO" id="GO:0016491">
    <property type="term" value="F:oxidoreductase activity"/>
    <property type="evidence" value="ECO:0007669"/>
    <property type="project" value="UniProtKB-KW"/>
</dbReference>
<proteinExistence type="inferred from homology"/>
<keyword evidence="2" id="KW-0732">Signal</keyword>
<evidence type="ECO:0000256" key="1">
    <source>
        <dbReference type="ARBA" id="ARBA00005791"/>
    </source>
</evidence>
<keyword evidence="7" id="KW-1133">Transmembrane helix</keyword>
<evidence type="ECO:0000256" key="5">
    <source>
        <dbReference type="ARBA" id="ARBA00023284"/>
    </source>
</evidence>
<evidence type="ECO:0000256" key="3">
    <source>
        <dbReference type="ARBA" id="ARBA00023002"/>
    </source>
</evidence>
<evidence type="ECO:0000256" key="4">
    <source>
        <dbReference type="ARBA" id="ARBA00023157"/>
    </source>
</evidence>
<comment type="similarity">
    <text evidence="1">Belongs to the thioredoxin family. DsbA subfamily.</text>
</comment>
<name>A0A1G1VPL4_9BACT</name>
<dbReference type="InterPro" id="IPR012336">
    <property type="entry name" value="Thioredoxin-like_fold"/>
</dbReference>
<dbReference type="Proteomes" id="UP000179069">
    <property type="component" value="Unassembled WGS sequence"/>
</dbReference>
<evidence type="ECO:0000313" key="10">
    <source>
        <dbReference type="Proteomes" id="UP000179069"/>
    </source>
</evidence>
<dbReference type="PANTHER" id="PTHR13887:SF14">
    <property type="entry name" value="DISULFIDE BOND FORMATION PROTEIN D"/>
    <property type="match status" value="1"/>
</dbReference>